<feature type="domain" description="F-box" evidence="2">
    <location>
        <begin position="30"/>
        <end position="66"/>
    </location>
</feature>
<dbReference type="AlphaFoldDB" id="A0AAD8WM45"/>
<evidence type="ECO:0000259" key="2">
    <source>
        <dbReference type="PROSITE" id="PS50181"/>
    </source>
</evidence>
<dbReference type="PROSITE" id="PS50181">
    <property type="entry name" value="FBOX"/>
    <property type="match status" value="1"/>
</dbReference>
<dbReference type="Gene3D" id="3.80.10.10">
    <property type="entry name" value="Ribonuclease Inhibitor"/>
    <property type="match status" value="1"/>
</dbReference>
<keyword evidence="4" id="KW-1185">Reference proteome</keyword>
<feature type="compositionally biased region" description="Basic residues" evidence="1">
    <location>
        <begin position="1"/>
        <end position="21"/>
    </location>
</feature>
<dbReference type="InterPro" id="IPR055357">
    <property type="entry name" value="LRR_At1g61320_AtMIF1"/>
</dbReference>
<dbReference type="SUPFAM" id="SSF52047">
    <property type="entry name" value="RNI-like"/>
    <property type="match status" value="1"/>
</dbReference>
<dbReference type="InterPro" id="IPR036047">
    <property type="entry name" value="F-box-like_dom_sf"/>
</dbReference>
<protein>
    <recommendedName>
        <fullName evidence="2">F-box domain-containing protein</fullName>
    </recommendedName>
</protein>
<dbReference type="Pfam" id="PF23622">
    <property type="entry name" value="LRR_At1g61320_AtMIF1"/>
    <property type="match status" value="1"/>
</dbReference>
<evidence type="ECO:0000313" key="4">
    <source>
        <dbReference type="Proteomes" id="UP001231189"/>
    </source>
</evidence>
<dbReference type="InterPro" id="IPR053772">
    <property type="entry name" value="At1g61320/At1g61330-like"/>
</dbReference>
<dbReference type="PANTHER" id="PTHR34145:SF28">
    <property type="entry name" value="F-BOX DOMAIN-CONTAINING PROTEIN"/>
    <property type="match status" value="1"/>
</dbReference>
<evidence type="ECO:0000313" key="3">
    <source>
        <dbReference type="EMBL" id="KAK1667076.1"/>
    </source>
</evidence>
<dbReference type="InterPro" id="IPR001810">
    <property type="entry name" value="F-box_dom"/>
</dbReference>
<comment type="caution">
    <text evidence="3">The sequence shown here is derived from an EMBL/GenBank/DDBJ whole genome shotgun (WGS) entry which is preliminary data.</text>
</comment>
<organism evidence="3 4">
    <name type="scientific">Lolium multiflorum</name>
    <name type="common">Italian ryegrass</name>
    <name type="synonym">Lolium perenne subsp. multiflorum</name>
    <dbReference type="NCBI Taxonomy" id="4521"/>
    <lineage>
        <taxon>Eukaryota</taxon>
        <taxon>Viridiplantae</taxon>
        <taxon>Streptophyta</taxon>
        <taxon>Embryophyta</taxon>
        <taxon>Tracheophyta</taxon>
        <taxon>Spermatophyta</taxon>
        <taxon>Magnoliopsida</taxon>
        <taxon>Liliopsida</taxon>
        <taxon>Poales</taxon>
        <taxon>Poaceae</taxon>
        <taxon>BOP clade</taxon>
        <taxon>Pooideae</taxon>
        <taxon>Poodae</taxon>
        <taxon>Poeae</taxon>
        <taxon>Poeae Chloroplast Group 2 (Poeae type)</taxon>
        <taxon>Loliodinae</taxon>
        <taxon>Loliinae</taxon>
        <taxon>Lolium</taxon>
    </lineage>
</organism>
<evidence type="ECO:0000256" key="1">
    <source>
        <dbReference type="SAM" id="MobiDB-lite"/>
    </source>
</evidence>
<dbReference type="EMBL" id="JAUUTY010000003">
    <property type="protein sequence ID" value="KAK1667076.1"/>
    <property type="molecule type" value="Genomic_DNA"/>
</dbReference>
<feature type="region of interest" description="Disordered" evidence="1">
    <location>
        <begin position="1"/>
        <end position="30"/>
    </location>
</feature>
<dbReference type="SUPFAM" id="SSF81383">
    <property type="entry name" value="F-box domain"/>
    <property type="match status" value="1"/>
</dbReference>
<accession>A0AAD8WM45</accession>
<dbReference type="PANTHER" id="PTHR34145">
    <property type="entry name" value="OS02G0105600 PROTEIN"/>
    <property type="match status" value="1"/>
</dbReference>
<sequence length="456" mass="50645">MPRAPKNRAPAKRKRRRRPRGGKGAAADAPDCFSSLPDDVLLAITSRLPTRLVVSLSALSHRYRNLPAMLPRLDSLLLRAPPFPIPLPATPPRLLRRLDIAPTKRVRPSDFRRAIESAADHGVSELAVRLRRRVCLPKRVFAIRSLTVLSLNTCAVPRLSAVACAALRTLKLHRVFVNQDIVTAILSAAASLDTLEMVFCTGLIGGCTVESSSVKTFLFRPALEQKAVTLTATGLRTITVYTRPKTQKVQLAPSPDVRKAYLHVAKFREKISFRMRPFLDAAARLACLTLRGFSMLLLADEYEDTAKLPVTFQDLRTLSVSLDFSSEPEVVLLAKLLESCPNLQQLTVSAAENKKKDACREKGVCLEANLKGMLANVSCITGSLAQITFLGFKSEQYQKDLLFFLLNRAANLKKIAVQFPESEEAVVRWALQSRKAPIERKSTLYNLRFLELEYGS</sequence>
<reference evidence="3" key="1">
    <citation type="submission" date="2023-07" db="EMBL/GenBank/DDBJ databases">
        <title>A chromosome-level genome assembly of Lolium multiflorum.</title>
        <authorList>
            <person name="Chen Y."/>
            <person name="Copetti D."/>
            <person name="Kolliker R."/>
            <person name="Studer B."/>
        </authorList>
    </citation>
    <scope>NUCLEOTIDE SEQUENCE</scope>
    <source>
        <strain evidence="3">02402/16</strain>
        <tissue evidence="3">Leaf</tissue>
    </source>
</reference>
<dbReference type="InterPro" id="IPR032675">
    <property type="entry name" value="LRR_dom_sf"/>
</dbReference>
<gene>
    <name evidence="3" type="ORF">QYE76_055235</name>
</gene>
<dbReference type="Proteomes" id="UP001231189">
    <property type="component" value="Unassembled WGS sequence"/>
</dbReference>
<proteinExistence type="predicted"/>
<name>A0AAD8WM45_LOLMU</name>